<gene>
    <name evidence="4" type="ORF">HNY73_014376</name>
</gene>
<dbReference type="InterPro" id="IPR013087">
    <property type="entry name" value="Znf_C2H2_type"/>
</dbReference>
<evidence type="ECO:0000259" key="3">
    <source>
        <dbReference type="PROSITE" id="PS50157"/>
    </source>
</evidence>
<feature type="region of interest" description="Disordered" evidence="2">
    <location>
        <begin position="596"/>
        <end position="664"/>
    </location>
</feature>
<keyword evidence="1" id="KW-0479">Metal-binding</keyword>
<feature type="region of interest" description="Disordered" evidence="2">
    <location>
        <begin position="420"/>
        <end position="454"/>
    </location>
</feature>
<keyword evidence="1" id="KW-0862">Zinc</keyword>
<protein>
    <recommendedName>
        <fullName evidence="3">C2H2-type domain-containing protein</fullName>
    </recommendedName>
</protein>
<dbReference type="GO" id="GO:0008270">
    <property type="term" value="F:zinc ion binding"/>
    <property type="evidence" value="ECO:0007669"/>
    <property type="project" value="UniProtKB-KW"/>
</dbReference>
<proteinExistence type="predicted"/>
<keyword evidence="1" id="KW-0863">Zinc-finger</keyword>
<feature type="compositionally biased region" description="Low complexity" evidence="2">
    <location>
        <begin position="632"/>
        <end position="649"/>
    </location>
</feature>
<feature type="domain" description="C2H2-type" evidence="3">
    <location>
        <begin position="684"/>
        <end position="709"/>
    </location>
</feature>
<feature type="compositionally biased region" description="Polar residues" evidence="2">
    <location>
        <begin position="1"/>
        <end position="52"/>
    </location>
</feature>
<dbReference type="Proteomes" id="UP000807504">
    <property type="component" value="Unassembled WGS sequence"/>
</dbReference>
<evidence type="ECO:0000313" key="5">
    <source>
        <dbReference type="Proteomes" id="UP000807504"/>
    </source>
</evidence>
<accession>A0A8T0EQF8</accession>
<reference evidence="4" key="2">
    <citation type="submission" date="2020-06" db="EMBL/GenBank/DDBJ databases">
        <authorList>
            <person name="Sheffer M."/>
        </authorList>
    </citation>
    <scope>NUCLEOTIDE SEQUENCE</scope>
</reference>
<organism evidence="4 5">
    <name type="scientific">Argiope bruennichi</name>
    <name type="common">Wasp spider</name>
    <name type="synonym">Aranea bruennichi</name>
    <dbReference type="NCBI Taxonomy" id="94029"/>
    <lineage>
        <taxon>Eukaryota</taxon>
        <taxon>Metazoa</taxon>
        <taxon>Ecdysozoa</taxon>
        <taxon>Arthropoda</taxon>
        <taxon>Chelicerata</taxon>
        <taxon>Arachnida</taxon>
        <taxon>Araneae</taxon>
        <taxon>Araneomorphae</taxon>
        <taxon>Entelegynae</taxon>
        <taxon>Araneoidea</taxon>
        <taxon>Araneidae</taxon>
        <taxon>Argiope</taxon>
    </lineage>
</organism>
<dbReference type="PROSITE" id="PS00028">
    <property type="entry name" value="ZINC_FINGER_C2H2_1"/>
    <property type="match status" value="1"/>
</dbReference>
<evidence type="ECO:0000313" key="4">
    <source>
        <dbReference type="EMBL" id="KAF8777524.1"/>
    </source>
</evidence>
<evidence type="ECO:0000256" key="2">
    <source>
        <dbReference type="SAM" id="MobiDB-lite"/>
    </source>
</evidence>
<sequence>MNQENQVYFSENAQASVPQQSGSGNSDDNQLASTTQETNPLSQESDNSTTVASHLHTELQPHLQIISSGNEGTPVAESPATIESASENRLASTTLALSSLSQEGDNPTIFSSHLHTEFQPHLQITSAVESPATTGNFNEKQLASARLELSPLSLEADNPTIVASHLHTEFRPDLQIKSERIIATLVEKLLATTGSSSENQLASTTQESSPLTQEADNPQTVESHLHTELQPHLQIISSGNEATPIAESPATTGSSSGNQLASSTRVLSPPSQEADTPTIIESHLHTQFQPHLQITSPGNAGAFVAESSPNTESFSENQLASTTRALNTLSQEAENPTTVASHLHTDIQPHMQIVSSRNAATSVAEYPPNIGSSSENQLALSLLSQEAGNPTIVASHLHTQFQPDLQITSSVDAAISVAESPTTYGSSSENQRASKTRESSPLSQESDNPTTFASHLPTELQPYLQIISPVNAETSESPETIGISIENQSTFQASTSVSKLEGKFPNIISLLKSPPKNQDTAVRAGQKSKCFSTSRQKATLVRSKSVKEILSAAKTASAGKQLVSAHLKQKSLSSPVEITPSLRKQVLVERLRKETKKLSRESKRQLDPTGIRSPEIVDLGSPDKLTTDPDQSSEISGESSSSSQQQPHTSSHESPLKNLRSQHSLTDKKDVNRIERRLVLFDKFICVKCLVGFTSQEELLRHEPIHFNE</sequence>
<dbReference type="PROSITE" id="PS50157">
    <property type="entry name" value="ZINC_FINGER_C2H2_2"/>
    <property type="match status" value="1"/>
</dbReference>
<feature type="compositionally biased region" description="Polar residues" evidence="2">
    <location>
        <begin position="249"/>
        <end position="275"/>
    </location>
</feature>
<name>A0A8T0EQF8_ARGBR</name>
<keyword evidence="5" id="KW-1185">Reference proteome</keyword>
<reference evidence="4" key="1">
    <citation type="journal article" date="2020" name="bioRxiv">
        <title>Chromosome-level reference genome of the European wasp spider Argiope bruennichi: a resource for studies on range expansion and evolutionary adaptation.</title>
        <authorList>
            <person name="Sheffer M.M."/>
            <person name="Hoppe A."/>
            <person name="Krehenwinkel H."/>
            <person name="Uhl G."/>
            <person name="Kuss A.W."/>
            <person name="Jensen L."/>
            <person name="Jensen C."/>
            <person name="Gillespie R.G."/>
            <person name="Hoff K.J."/>
            <person name="Prost S."/>
        </authorList>
    </citation>
    <scope>NUCLEOTIDE SEQUENCE</scope>
</reference>
<feature type="region of interest" description="Disordered" evidence="2">
    <location>
        <begin position="243"/>
        <end position="275"/>
    </location>
</feature>
<feature type="compositionally biased region" description="Basic and acidic residues" evidence="2">
    <location>
        <begin position="596"/>
        <end position="606"/>
    </location>
</feature>
<feature type="region of interest" description="Disordered" evidence="2">
    <location>
        <begin position="194"/>
        <end position="222"/>
    </location>
</feature>
<feature type="compositionally biased region" description="Polar residues" evidence="2">
    <location>
        <begin position="420"/>
        <end position="453"/>
    </location>
</feature>
<dbReference type="EMBL" id="JABXBU010002072">
    <property type="protein sequence ID" value="KAF8777524.1"/>
    <property type="molecule type" value="Genomic_DNA"/>
</dbReference>
<comment type="caution">
    <text evidence="4">The sequence shown here is derived from an EMBL/GenBank/DDBJ whole genome shotgun (WGS) entry which is preliminary data.</text>
</comment>
<evidence type="ECO:0000256" key="1">
    <source>
        <dbReference type="PROSITE-ProRule" id="PRU00042"/>
    </source>
</evidence>
<feature type="region of interest" description="Disordered" evidence="2">
    <location>
        <begin position="1"/>
        <end position="53"/>
    </location>
</feature>
<dbReference type="AlphaFoldDB" id="A0A8T0EQF8"/>